<reference evidence="1" key="1">
    <citation type="submission" date="2014-09" db="EMBL/GenBank/DDBJ databases">
        <authorList>
            <person name="Magalhaes I.L.F."/>
            <person name="Oliveira U."/>
            <person name="Santos F.R."/>
            <person name="Vidigal T.H.D.A."/>
            <person name="Brescovit A.D."/>
            <person name="Santos A.J."/>
        </authorList>
    </citation>
    <scope>NUCLEOTIDE SEQUENCE</scope>
    <source>
        <tissue evidence="1">Shoot tissue taken approximately 20 cm above the soil surface</tissue>
    </source>
</reference>
<sequence length="40" mass="4684">MQHLIHSSFKVYLQGPIYLISMFWSTFETPPELFQYSGGC</sequence>
<reference evidence="1" key="2">
    <citation type="journal article" date="2015" name="Data Brief">
        <title>Shoot transcriptome of the giant reed, Arundo donax.</title>
        <authorList>
            <person name="Barrero R.A."/>
            <person name="Guerrero F.D."/>
            <person name="Moolhuijzen P."/>
            <person name="Goolsby J.A."/>
            <person name="Tidwell J."/>
            <person name="Bellgard S.E."/>
            <person name="Bellgard M.I."/>
        </authorList>
    </citation>
    <scope>NUCLEOTIDE SEQUENCE</scope>
    <source>
        <tissue evidence="1">Shoot tissue taken approximately 20 cm above the soil surface</tissue>
    </source>
</reference>
<proteinExistence type="predicted"/>
<protein>
    <submittedName>
        <fullName evidence="1">Uncharacterized protein</fullName>
    </submittedName>
</protein>
<evidence type="ECO:0000313" key="1">
    <source>
        <dbReference type="EMBL" id="JAE36186.1"/>
    </source>
</evidence>
<name>A0A0A9HMT6_ARUDO</name>
<accession>A0A0A9HMT6</accession>
<dbReference type="EMBL" id="GBRH01161710">
    <property type="protein sequence ID" value="JAE36186.1"/>
    <property type="molecule type" value="Transcribed_RNA"/>
</dbReference>
<dbReference type="AlphaFoldDB" id="A0A0A9HMT6"/>
<organism evidence="1">
    <name type="scientific">Arundo donax</name>
    <name type="common">Giant reed</name>
    <name type="synonym">Donax arundinaceus</name>
    <dbReference type="NCBI Taxonomy" id="35708"/>
    <lineage>
        <taxon>Eukaryota</taxon>
        <taxon>Viridiplantae</taxon>
        <taxon>Streptophyta</taxon>
        <taxon>Embryophyta</taxon>
        <taxon>Tracheophyta</taxon>
        <taxon>Spermatophyta</taxon>
        <taxon>Magnoliopsida</taxon>
        <taxon>Liliopsida</taxon>
        <taxon>Poales</taxon>
        <taxon>Poaceae</taxon>
        <taxon>PACMAD clade</taxon>
        <taxon>Arundinoideae</taxon>
        <taxon>Arundineae</taxon>
        <taxon>Arundo</taxon>
    </lineage>
</organism>